<organism evidence="1 2">
    <name type="scientific">Trichonephila clavipes</name>
    <name type="common">Golden silk orbweaver</name>
    <name type="synonym">Nephila clavipes</name>
    <dbReference type="NCBI Taxonomy" id="2585209"/>
    <lineage>
        <taxon>Eukaryota</taxon>
        <taxon>Metazoa</taxon>
        <taxon>Ecdysozoa</taxon>
        <taxon>Arthropoda</taxon>
        <taxon>Chelicerata</taxon>
        <taxon>Arachnida</taxon>
        <taxon>Araneae</taxon>
        <taxon>Araneomorphae</taxon>
        <taxon>Entelegynae</taxon>
        <taxon>Araneoidea</taxon>
        <taxon>Nephilidae</taxon>
        <taxon>Trichonephila</taxon>
    </lineage>
</organism>
<reference evidence="1" key="1">
    <citation type="submission" date="2020-08" db="EMBL/GenBank/DDBJ databases">
        <title>Multicomponent nature underlies the extraordinary mechanical properties of spider dragline silk.</title>
        <authorList>
            <person name="Kono N."/>
            <person name="Nakamura H."/>
            <person name="Mori M."/>
            <person name="Yoshida Y."/>
            <person name="Ohtoshi R."/>
            <person name="Malay A.D."/>
            <person name="Moran D.A.P."/>
            <person name="Tomita M."/>
            <person name="Numata K."/>
            <person name="Arakawa K."/>
        </authorList>
    </citation>
    <scope>NUCLEOTIDE SEQUENCE</scope>
</reference>
<keyword evidence="2" id="KW-1185">Reference proteome</keyword>
<comment type="caution">
    <text evidence="1">The sequence shown here is derived from an EMBL/GenBank/DDBJ whole genome shotgun (WGS) entry which is preliminary data.</text>
</comment>
<dbReference type="Proteomes" id="UP000887159">
    <property type="component" value="Unassembled WGS sequence"/>
</dbReference>
<evidence type="ECO:0000313" key="1">
    <source>
        <dbReference type="EMBL" id="GFY20468.1"/>
    </source>
</evidence>
<dbReference type="EMBL" id="BMAU01021355">
    <property type="protein sequence ID" value="GFY20468.1"/>
    <property type="molecule type" value="Genomic_DNA"/>
</dbReference>
<evidence type="ECO:0000313" key="2">
    <source>
        <dbReference type="Proteomes" id="UP000887159"/>
    </source>
</evidence>
<sequence length="125" mass="13943">MRNLYLKFLVCREHRTQTDTQGSFSCLIIIRHGRCQFAALGKSTDLCRGPTRNLGYRRTEINQLRHPADQMTVRSNGAVCISSSPTREPDFTANISAAPNRPGAGTLKTVPMWPPCQLLTRPDDA</sequence>
<protein>
    <submittedName>
        <fullName evidence="1">Uncharacterized protein</fullName>
    </submittedName>
</protein>
<name>A0A8X6VS24_TRICX</name>
<gene>
    <name evidence="1" type="ORF">TNCV_211001</name>
</gene>
<dbReference type="AlphaFoldDB" id="A0A8X6VS24"/>
<accession>A0A8X6VS24</accession>
<proteinExistence type="predicted"/>